<gene>
    <name evidence="2" type="ORF">TAV2_LOCUS5845</name>
</gene>
<feature type="region of interest" description="Disordered" evidence="1">
    <location>
        <begin position="135"/>
        <end position="170"/>
    </location>
</feature>
<organism evidence="2 3">
    <name type="scientific">Thlaspi arvense</name>
    <name type="common">Field penny-cress</name>
    <dbReference type="NCBI Taxonomy" id="13288"/>
    <lineage>
        <taxon>Eukaryota</taxon>
        <taxon>Viridiplantae</taxon>
        <taxon>Streptophyta</taxon>
        <taxon>Embryophyta</taxon>
        <taxon>Tracheophyta</taxon>
        <taxon>Spermatophyta</taxon>
        <taxon>Magnoliopsida</taxon>
        <taxon>eudicotyledons</taxon>
        <taxon>Gunneridae</taxon>
        <taxon>Pentapetalae</taxon>
        <taxon>rosids</taxon>
        <taxon>malvids</taxon>
        <taxon>Brassicales</taxon>
        <taxon>Brassicaceae</taxon>
        <taxon>Thlaspideae</taxon>
        <taxon>Thlaspi</taxon>
    </lineage>
</organism>
<feature type="compositionally biased region" description="Basic and acidic residues" evidence="1">
    <location>
        <begin position="135"/>
        <end position="144"/>
    </location>
</feature>
<dbReference type="AlphaFoldDB" id="A0AAU9RQ50"/>
<evidence type="ECO:0000313" key="3">
    <source>
        <dbReference type="Proteomes" id="UP000836841"/>
    </source>
</evidence>
<reference evidence="2 3" key="1">
    <citation type="submission" date="2022-03" db="EMBL/GenBank/DDBJ databases">
        <authorList>
            <person name="Nunn A."/>
            <person name="Chopra R."/>
            <person name="Nunn A."/>
            <person name="Contreras Garrido A."/>
        </authorList>
    </citation>
    <scope>NUCLEOTIDE SEQUENCE [LARGE SCALE GENOMIC DNA]</scope>
</reference>
<evidence type="ECO:0000256" key="1">
    <source>
        <dbReference type="SAM" id="MobiDB-lite"/>
    </source>
</evidence>
<dbReference type="EMBL" id="OU466858">
    <property type="protein sequence ID" value="CAH2047632.1"/>
    <property type="molecule type" value="Genomic_DNA"/>
</dbReference>
<protein>
    <submittedName>
        <fullName evidence="2">Uncharacterized protein</fullName>
    </submittedName>
</protein>
<accession>A0AAU9RQ50</accession>
<dbReference type="Proteomes" id="UP000836841">
    <property type="component" value="Chromosome 2"/>
</dbReference>
<proteinExistence type="predicted"/>
<name>A0AAU9RQ50_THLAR</name>
<sequence>MGFYGCNEVLMYGEELEYDDRAQFWKAAISYYTPERGDNSADLMSIKFLGNCETKPRKSVSYPLVFWNLEDCPFLPCAKPDMIYHRFHKAFAQRGFTGASTLSTWHANKPEGPEWPGFLIDEAFSFEFDDAKPTFSETKRREADAAEDTPCPKKPKQTPEGLGDLATLCS</sequence>
<keyword evidence="3" id="KW-1185">Reference proteome</keyword>
<evidence type="ECO:0000313" key="2">
    <source>
        <dbReference type="EMBL" id="CAH2047632.1"/>
    </source>
</evidence>